<sequence length="142" mass="16372">MRFCIALQRHFRLSEFRIRSPHPYLDGFLNEKNRYQHAEKFSSHPRKSSDNSTSPTLNRARFQHFSLQSCTIGSATPKINNGCPPKIEWIIPHIAVETKENNKKKMHLAPQPHHFSRPLTSFAIPLKGVFMLSIVLARNQAV</sequence>
<accession>A0A5A7PI72</accession>
<dbReference type="AlphaFoldDB" id="A0A5A7PI72"/>
<evidence type="ECO:0000313" key="2">
    <source>
        <dbReference type="Proteomes" id="UP000325081"/>
    </source>
</evidence>
<proteinExistence type="predicted"/>
<evidence type="ECO:0000313" key="1">
    <source>
        <dbReference type="EMBL" id="GER32500.1"/>
    </source>
</evidence>
<protein>
    <submittedName>
        <fullName evidence="1">Zinc finger C3HC4-type RING finger family protein</fullName>
    </submittedName>
</protein>
<dbReference type="EMBL" id="BKCP01004616">
    <property type="protein sequence ID" value="GER32500.1"/>
    <property type="molecule type" value="Genomic_DNA"/>
</dbReference>
<name>A0A5A7PI72_STRAF</name>
<organism evidence="1 2">
    <name type="scientific">Striga asiatica</name>
    <name type="common">Asiatic witchweed</name>
    <name type="synonym">Buchnera asiatica</name>
    <dbReference type="NCBI Taxonomy" id="4170"/>
    <lineage>
        <taxon>Eukaryota</taxon>
        <taxon>Viridiplantae</taxon>
        <taxon>Streptophyta</taxon>
        <taxon>Embryophyta</taxon>
        <taxon>Tracheophyta</taxon>
        <taxon>Spermatophyta</taxon>
        <taxon>Magnoliopsida</taxon>
        <taxon>eudicotyledons</taxon>
        <taxon>Gunneridae</taxon>
        <taxon>Pentapetalae</taxon>
        <taxon>asterids</taxon>
        <taxon>lamiids</taxon>
        <taxon>Lamiales</taxon>
        <taxon>Orobanchaceae</taxon>
        <taxon>Buchnereae</taxon>
        <taxon>Striga</taxon>
    </lineage>
</organism>
<keyword evidence="2" id="KW-1185">Reference proteome</keyword>
<reference evidence="2" key="1">
    <citation type="journal article" date="2019" name="Curr. Biol.">
        <title>Genome Sequence of Striga asiatica Provides Insight into the Evolution of Plant Parasitism.</title>
        <authorList>
            <person name="Yoshida S."/>
            <person name="Kim S."/>
            <person name="Wafula E.K."/>
            <person name="Tanskanen J."/>
            <person name="Kim Y.M."/>
            <person name="Honaas L."/>
            <person name="Yang Z."/>
            <person name="Spallek T."/>
            <person name="Conn C.E."/>
            <person name="Ichihashi Y."/>
            <person name="Cheong K."/>
            <person name="Cui S."/>
            <person name="Der J.P."/>
            <person name="Gundlach H."/>
            <person name="Jiao Y."/>
            <person name="Hori C."/>
            <person name="Ishida J.K."/>
            <person name="Kasahara H."/>
            <person name="Kiba T."/>
            <person name="Kim M.S."/>
            <person name="Koo N."/>
            <person name="Laohavisit A."/>
            <person name="Lee Y.H."/>
            <person name="Lumba S."/>
            <person name="McCourt P."/>
            <person name="Mortimer J.C."/>
            <person name="Mutuku J.M."/>
            <person name="Nomura T."/>
            <person name="Sasaki-Sekimoto Y."/>
            <person name="Seto Y."/>
            <person name="Wang Y."/>
            <person name="Wakatake T."/>
            <person name="Sakakibara H."/>
            <person name="Demura T."/>
            <person name="Yamaguchi S."/>
            <person name="Yoneyama K."/>
            <person name="Manabe R.I."/>
            <person name="Nelson D.C."/>
            <person name="Schulman A.H."/>
            <person name="Timko M.P."/>
            <person name="dePamphilis C.W."/>
            <person name="Choi D."/>
            <person name="Shirasu K."/>
        </authorList>
    </citation>
    <scope>NUCLEOTIDE SEQUENCE [LARGE SCALE GENOMIC DNA]</scope>
    <source>
        <strain evidence="2">cv. UVA1</strain>
    </source>
</reference>
<dbReference type="Proteomes" id="UP000325081">
    <property type="component" value="Unassembled WGS sequence"/>
</dbReference>
<comment type="caution">
    <text evidence="1">The sequence shown here is derived from an EMBL/GenBank/DDBJ whole genome shotgun (WGS) entry which is preliminary data.</text>
</comment>
<gene>
    <name evidence="1" type="ORF">STAS_08569</name>
</gene>